<evidence type="ECO:0000256" key="1">
    <source>
        <dbReference type="ARBA" id="ARBA00004370"/>
    </source>
</evidence>
<dbReference type="HAMAP" id="MF_00912">
    <property type="entry name" value="DivIB"/>
    <property type="match status" value="1"/>
</dbReference>
<keyword evidence="7 8" id="KW-0131">Cell cycle</keyword>
<evidence type="ECO:0000256" key="6">
    <source>
        <dbReference type="ARBA" id="ARBA00023136"/>
    </source>
</evidence>
<evidence type="ECO:0000256" key="3">
    <source>
        <dbReference type="ARBA" id="ARBA00022618"/>
    </source>
</evidence>
<accession>A0A0A0DH89</accession>
<reference evidence="11 12" key="1">
    <citation type="submission" date="2014-06" db="EMBL/GenBank/DDBJ databases">
        <authorList>
            <person name="Teng J.L."/>
            <person name="Huang Y."/>
            <person name="Tse H."/>
            <person name="Lau S.K."/>
            <person name="Woo P.C."/>
        </authorList>
    </citation>
    <scope>NUCLEOTIDE SEQUENCE [LARGE SCALE GENOMIC DNA]</scope>
    <source>
        <strain evidence="11 12">HKU4</strain>
    </source>
</reference>
<feature type="domain" description="POTRA" evidence="10">
    <location>
        <begin position="152"/>
        <end position="223"/>
    </location>
</feature>
<dbReference type="GO" id="GO:0005886">
    <property type="term" value="C:plasma membrane"/>
    <property type="evidence" value="ECO:0007669"/>
    <property type="project" value="UniProtKB-SubCell"/>
</dbReference>
<comment type="similarity">
    <text evidence="8">Belongs to the FtsQ/DivIB family. DivIB subfamily.</text>
</comment>
<dbReference type="eggNOG" id="COG1589">
    <property type="taxonomic scope" value="Bacteria"/>
</dbReference>
<feature type="transmembrane region" description="Helical" evidence="8">
    <location>
        <begin position="127"/>
        <end position="148"/>
    </location>
</feature>
<feature type="compositionally biased region" description="Basic and acidic residues" evidence="9">
    <location>
        <begin position="361"/>
        <end position="375"/>
    </location>
</feature>
<keyword evidence="5 8" id="KW-1133">Transmembrane helix</keyword>
<feature type="compositionally biased region" description="Low complexity" evidence="9">
    <location>
        <begin position="384"/>
        <end position="398"/>
    </location>
</feature>
<keyword evidence="4 8" id="KW-0812">Transmembrane</keyword>
<dbReference type="InterPro" id="IPR050487">
    <property type="entry name" value="FtsQ_DivIB"/>
</dbReference>
<dbReference type="Pfam" id="PF03799">
    <property type="entry name" value="FtsQ_DivIB_C"/>
    <property type="match status" value="1"/>
</dbReference>
<sequence length="398" mass="45682">MTKRKQDDQKEARKSLSEWQRRNKEYLEKKAQEEAERQKQLEQEQALAEEKDQKNDESDITDDSEDQEIENDAADETSNLNEEADAAGEENDGFELDEGEELSKKELKRLAKLERDANRIPIERIHLYRALPVLIINGLLILLSLYFLTPLANIKTIQFSGNQIVSQEELLKNSKIDDRDYTLTTFINQKNYARNMKFSNPWIDTVDMTYQFPFTFNVKVKEYGVLGYLHENENYYPILTSGEVIKDAVAPESLPASYISVEFSDRQLIKSLVSQLEKVPDSVKNNIRTVQITPSKVTQDLATLTMGDEHQVLVPISQIARKLPYYEGIQPQLEFPSVVDMEAGIFSYLQGAQNEESSAEPEEKAEVKKDEKIEEAAPEDENSEIQNQTENNENAENN</sequence>
<dbReference type="Gene3D" id="3.40.50.10960">
    <property type="match status" value="1"/>
</dbReference>
<dbReference type="PANTHER" id="PTHR37820">
    <property type="entry name" value="CELL DIVISION PROTEIN DIVIB"/>
    <property type="match status" value="1"/>
</dbReference>
<feature type="region of interest" description="Disordered" evidence="9">
    <location>
        <begin position="352"/>
        <end position="398"/>
    </location>
</feature>
<evidence type="ECO:0000259" key="10">
    <source>
        <dbReference type="PROSITE" id="PS51779"/>
    </source>
</evidence>
<comment type="subcellular location">
    <subcellularLocation>
        <location evidence="8">Cell membrane</location>
        <topology evidence="8">Single-pass type II membrane protein</topology>
    </subcellularLocation>
    <subcellularLocation>
        <location evidence="1">Membrane</location>
    </subcellularLocation>
    <text evidence="8">Localizes to the division septum.</text>
</comment>
<comment type="caution">
    <text evidence="11">The sequence shown here is derived from an EMBL/GenBank/DDBJ whole genome shotgun (WGS) entry which is preliminary data.</text>
</comment>
<dbReference type="GO" id="GO:0032153">
    <property type="term" value="C:cell division site"/>
    <property type="evidence" value="ECO:0007669"/>
    <property type="project" value="UniProtKB-UniRule"/>
</dbReference>
<keyword evidence="12" id="KW-1185">Reference proteome</keyword>
<evidence type="ECO:0000256" key="4">
    <source>
        <dbReference type="ARBA" id="ARBA00022692"/>
    </source>
</evidence>
<dbReference type="STRING" id="176090.SSIN_0765"/>
<evidence type="ECO:0000313" key="11">
    <source>
        <dbReference type="EMBL" id="KGM37444.1"/>
    </source>
</evidence>
<feature type="region of interest" description="Disordered" evidence="9">
    <location>
        <begin position="1"/>
        <end position="20"/>
    </location>
</feature>
<comment type="function">
    <text evidence="8">Cell division protein that may be involved in stabilizing or promoting the assembly of the division complex.</text>
</comment>
<keyword evidence="3 8" id="KW-0132">Cell division</keyword>
<evidence type="ECO:0000256" key="5">
    <source>
        <dbReference type="ARBA" id="ARBA00022989"/>
    </source>
</evidence>
<dbReference type="InterPro" id="IPR005548">
    <property type="entry name" value="Cell_div_FtsQ/DivIB_C"/>
</dbReference>
<name>A0A0A0DH89_9STRE</name>
<keyword evidence="2 8" id="KW-1003">Cell membrane</keyword>
<evidence type="ECO:0000256" key="9">
    <source>
        <dbReference type="SAM" id="MobiDB-lite"/>
    </source>
</evidence>
<dbReference type="EMBL" id="JPEN01000054">
    <property type="protein sequence ID" value="KGM37444.1"/>
    <property type="molecule type" value="Genomic_DNA"/>
</dbReference>
<feature type="compositionally biased region" description="Acidic residues" evidence="9">
    <location>
        <begin position="82"/>
        <end position="100"/>
    </location>
</feature>
<dbReference type="InterPro" id="IPR013685">
    <property type="entry name" value="POTRA_FtsQ_type"/>
</dbReference>
<dbReference type="Proteomes" id="UP000030019">
    <property type="component" value="Unassembled WGS sequence"/>
</dbReference>
<feature type="compositionally biased region" description="Basic and acidic residues" evidence="9">
    <location>
        <begin position="27"/>
        <end position="57"/>
    </location>
</feature>
<evidence type="ECO:0000256" key="2">
    <source>
        <dbReference type="ARBA" id="ARBA00022475"/>
    </source>
</evidence>
<dbReference type="InterPro" id="IPR034746">
    <property type="entry name" value="POTRA"/>
</dbReference>
<dbReference type="InterPro" id="IPR026580">
    <property type="entry name" value="DivIB"/>
</dbReference>
<dbReference type="GO" id="GO:0043093">
    <property type="term" value="P:FtsZ-dependent cytokinesis"/>
    <property type="evidence" value="ECO:0007669"/>
    <property type="project" value="UniProtKB-UniRule"/>
</dbReference>
<protein>
    <recommendedName>
        <fullName evidence="8">Cell division protein DivIB</fullName>
    </recommendedName>
</protein>
<evidence type="ECO:0000313" key="12">
    <source>
        <dbReference type="Proteomes" id="UP000030019"/>
    </source>
</evidence>
<dbReference type="PROSITE" id="PS51779">
    <property type="entry name" value="POTRA"/>
    <property type="match status" value="1"/>
</dbReference>
<proteinExistence type="inferred from homology"/>
<keyword evidence="6 8" id="KW-0472">Membrane</keyword>
<evidence type="ECO:0000256" key="8">
    <source>
        <dbReference type="HAMAP-Rule" id="MF_00912"/>
    </source>
</evidence>
<evidence type="ECO:0000256" key="7">
    <source>
        <dbReference type="ARBA" id="ARBA00023306"/>
    </source>
</evidence>
<dbReference type="AlphaFoldDB" id="A0A0A0DH89"/>
<dbReference type="PATRIC" id="fig|176090.4.peg.758"/>
<organism evidence="11 12">
    <name type="scientific">Streptococcus sinensis</name>
    <dbReference type="NCBI Taxonomy" id="176090"/>
    <lineage>
        <taxon>Bacteria</taxon>
        <taxon>Bacillati</taxon>
        <taxon>Bacillota</taxon>
        <taxon>Bacilli</taxon>
        <taxon>Lactobacillales</taxon>
        <taxon>Streptococcaceae</taxon>
        <taxon>Streptococcus</taxon>
    </lineage>
</organism>
<feature type="region of interest" description="Disordered" evidence="9">
    <location>
        <begin position="27"/>
        <end position="100"/>
    </location>
</feature>
<dbReference type="PANTHER" id="PTHR37820:SF1">
    <property type="entry name" value="CELL DIVISION PROTEIN FTSQ"/>
    <property type="match status" value="1"/>
</dbReference>
<gene>
    <name evidence="8" type="primary">divIB</name>
    <name evidence="11" type="ORF">SSIN_0765</name>
</gene>
<dbReference type="RefSeq" id="WP_037615965.1">
    <property type="nucleotide sequence ID" value="NZ_JPEN01000054.1"/>
</dbReference>
<feature type="compositionally biased region" description="Acidic residues" evidence="9">
    <location>
        <begin position="58"/>
        <end position="75"/>
    </location>
</feature>
<dbReference type="Pfam" id="PF08478">
    <property type="entry name" value="POTRA_1"/>
    <property type="match status" value="1"/>
</dbReference>